<evidence type="ECO:0000259" key="12">
    <source>
        <dbReference type="PROSITE" id="PS50109"/>
    </source>
</evidence>
<dbReference type="GO" id="GO:0005886">
    <property type="term" value="C:plasma membrane"/>
    <property type="evidence" value="ECO:0007669"/>
    <property type="project" value="UniProtKB-SubCell"/>
</dbReference>
<dbReference type="Pfam" id="PF00512">
    <property type="entry name" value="HisKA"/>
    <property type="match status" value="1"/>
</dbReference>
<keyword evidence="10" id="KW-0902">Two-component regulatory system</keyword>
<gene>
    <name evidence="13" type="ORF">AJ81_01925</name>
</gene>
<dbReference type="OrthoDB" id="112712at2"/>
<dbReference type="InterPro" id="IPR036890">
    <property type="entry name" value="HATPase_C_sf"/>
</dbReference>
<comment type="subcellular location">
    <subcellularLocation>
        <location evidence="2">Cell membrane</location>
    </subcellularLocation>
</comment>
<keyword evidence="6" id="KW-0808">Transferase</keyword>
<proteinExistence type="predicted"/>
<dbReference type="InterPro" id="IPR003594">
    <property type="entry name" value="HATPase_dom"/>
</dbReference>
<keyword evidence="11" id="KW-0472">Membrane</keyword>
<dbReference type="InterPro" id="IPR029016">
    <property type="entry name" value="GAF-like_dom_sf"/>
</dbReference>
<evidence type="ECO:0000256" key="11">
    <source>
        <dbReference type="ARBA" id="ARBA00023136"/>
    </source>
</evidence>
<dbReference type="SMART" id="SM00387">
    <property type="entry name" value="HATPase_c"/>
    <property type="match status" value="1"/>
</dbReference>
<dbReference type="GO" id="GO:0000155">
    <property type="term" value="F:phosphorelay sensor kinase activity"/>
    <property type="evidence" value="ECO:0007669"/>
    <property type="project" value="InterPro"/>
</dbReference>
<dbReference type="SMART" id="SM00388">
    <property type="entry name" value="HisKA"/>
    <property type="match status" value="1"/>
</dbReference>
<dbReference type="PRINTS" id="PR00344">
    <property type="entry name" value="BCTRLSENSOR"/>
</dbReference>
<dbReference type="Pfam" id="PF02518">
    <property type="entry name" value="HATPase_c"/>
    <property type="match status" value="1"/>
</dbReference>
<keyword evidence="7" id="KW-0547">Nucleotide-binding</keyword>
<dbReference type="PROSITE" id="PS50109">
    <property type="entry name" value="HIS_KIN"/>
    <property type="match status" value="1"/>
</dbReference>
<dbReference type="PATRIC" id="fig|1123384.7.peg.382"/>
<dbReference type="Gene3D" id="3.30.450.40">
    <property type="match status" value="1"/>
</dbReference>
<dbReference type="EC" id="2.7.13.3" evidence="3"/>
<dbReference type="SUPFAM" id="SSF55785">
    <property type="entry name" value="PYP-like sensor domain (PAS domain)"/>
    <property type="match status" value="1"/>
</dbReference>
<dbReference type="Gene3D" id="1.10.287.130">
    <property type="match status" value="1"/>
</dbReference>
<dbReference type="KEGG" id="phy:AJ81_01925"/>
<dbReference type="EMBL" id="CP007141">
    <property type="protein sequence ID" value="AJC73164.1"/>
    <property type="molecule type" value="Genomic_DNA"/>
</dbReference>
<dbReference type="PANTHER" id="PTHR43047">
    <property type="entry name" value="TWO-COMPONENT HISTIDINE PROTEIN KINASE"/>
    <property type="match status" value="1"/>
</dbReference>
<keyword evidence="8 13" id="KW-0418">Kinase</keyword>
<feature type="domain" description="Histidine kinase" evidence="12">
    <location>
        <begin position="267"/>
        <end position="488"/>
    </location>
</feature>
<evidence type="ECO:0000256" key="3">
    <source>
        <dbReference type="ARBA" id="ARBA00012438"/>
    </source>
</evidence>
<evidence type="ECO:0000256" key="6">
    <source>
        <dbReference type="ARBA" id="ARBA00022679"/>
    </source>
</evidence>
<evidence type="ECO:0000256" key="7">
    <source>
        <dbReference type="ARBA" id="ARBA00022741"/>
    </source>
</evidence>
<dbReference type="PANTHER" id="PTHR43047:SF72">
    <property type="entry name" value="OSMOSENSING HISTIDINE PROTEIN KINASE SLN1"/>
    <property type="match status" value="1"/>
</dbReference>
<keyword evidence="9" id="KW-0067">ATP-binding</keyword>
<keyword evidence="5" id="KW-0597">Phosphoprotein</keyword>
<dbReference type="FunFam" id="1.10.287.130:FF:000008">
    <property type="entry name" value="Two-component sensor histidine kinase"/>
    <property type="match status" value="1"/>
</dbReference>
<accession>A0A0X1KPM7</accession>
<dbReference type="InterPro" id="IPR004358">
    <property type="entry name" value="Sig_transdc_His_kin-like_C"/>
</dbReference>
<protein>
    <recommendedName>
        <fullName evidence="3">histidine kinase</fullName>
        <ecNumber evidence="3">2.7.13.3</ecNumber>
    </recommendedName>
</protein>
<evidence type="ECO:0000256" key="4">
    <source>
        <dbReference type="ARBA" id="ARBA00022475"/>
    </source>
</evidence>
<dbReference type="AlphaFoldDB" id="A0A0X1KPM7"/>
<dbReference type="GO" id="GO:0005524">
    <property type="term" value="F:ATP binding"/>
    <property type="evidence" value="ECO:0007669"/>
    <property type="project" value="UniProtKB-KW"/>
</dbReference>
<evidence type="ECO:0000256" key="1">
    <source>
        <dbReference type="ARBA" id="ARBA00000085"/>
    </source>
</evidence>
<dbReference type="InterPro" id="IPR003661">
    <property type="entry name" value="HisK_dim/P_dom"/>
</dbReference>
<dbReference type="InterPro" id="IPR036097">
    <property type="entry name" value="HisK_dim/P_sf"/>
</dbReference>
<dbReference type="CDD" id="cd00082">
    <property type="entry name" value="HisKA"/>
    <property type="match status" value="1"/>
</dbReference>
<evidence type="ECO:0000256" key="8">
    <source>
        <dbReference type="ARBA" id="ARBA00022777"/>
    </source>
</evidence>
<dbReference type="Gene3D" id="3.30.565.10">
    <property type="entry name" value="Histidine kinase-like ATPase, C-terminal domain"/>
    <property type="match status" value="1"/>
</dbReference>
<comment type="catalytic activity">
    <reaction evidence="1">
        <text>ATP + protein L-histidine = ADP + protein N-phospho-L-histidine.</text>
        <dbReference type="EC" id="2.7.13.3"/>
    </reaction>
</comment>
<dbReference type="InterPro" id="IPR005467">
    <property type="entry name" value="His_kinase_dom"/>
</dbReference>
<evidence type="ECO:0000313" key="13">
    <source>
        <dbReference type="EMBL" id="AJC73164.1"/>
    </source>
</evidence>
<evidence type="ECO:0000256" key="2">
    <source>
        <dbReference type="ARBA" id="ARBA00004236"/>
    </source>
</evidence>
<reference evidence="13 14" key="1">
    <citation type="submission" date="2014-01" db="EMBL/GenBank/DDBJ databases">
        <title>Genome sequencing of Thermotog hypogea.</title>
        <authorList>
            <person name="Zhang X."/>
            <person name="Alvare G."/>
            <person name="Fristensky B."/>
            <person name="Chen L."/>
            <person name="Suen T."/>
            <person name="Chen Q."/>
            <person name="Ma K."/>
        </authorList>
    </citation>
    <scope>NUCLEOTIDE SEQUENCE [LARGE SCALE GENOMIC DNA]</scope>
    <source>
        <strain evidence="13 14">DSM 11164</strain>
    </source>
</reference>
<evidence type="ECO:0000256" key="9">
    <source>
        <dbReference type="ARBA" id="ARBA00022840"/>
    </source>
</evidence>
<dbReference type="GO" id="GO:0009927">
    <property type="term" value="F:histidine phosphotransfer kinase activity"/>
    <property type="evidence" value="ECO:0007669"/>
    <property type="project" value="TreeGrafter"/>
</dbReference>
<dbReference type="SUPFAM" id="SSF47384">
    <property type="entry name" value="Homodimeric domain of signal transducing histidine kinase"/>
    <property type="match status" value="1"/>
</dbReference>
<dbReference type="PaxDb" id="1123384-AJ81_01925"/>
<evidence type="ECO:0000313" key="14">
    <source>
        <dbReference type="Proteomes" id="UP000077469"/>
    </source>
</evidence>
<keyword evidence="14" id="KW-1185">Reference proteome</keyword>
<dbReference type="InterPro" id="IPR035965">
    <property type="entry name" value="PAS-like_dom_sf"/>
</dbReference>
<dbReference type="SUPFAM" id="SSF55874">
    <property type="entry name" value="ATPase domain of HSP90 chaperone/DNA topoisomerase II/histidine kinase"/>
    <property type="match status" value="1"/>
</dbReference>
<organism evidence="13 14">
    <name type="scientific">Pseudothermotoga hypogea DSM 11164 = NBRC 106472</name>
    <dbReference type="NCBI Taxonomy" id="1123384"/>
    <lineage>
        <taxon>Bacteria</taxon>
        <taxon>Thermotogati</taxon>
        <taxon>Thermotogota</taxon>
        <taxon>Thermotogae</taxon>
        <taxon>Thermotogales</taxon>
        <taxon>Thermotogaceae</taxon>
        <taxon>Pseudothermotoga</taxon>
    </lineage>
</organism>
<dbReference type="CDD" id="cd00075">
    <property type="entry name" value="HATPase"/>
    <property type="match status" value="1"/>
</dbReference>
<dbReference type="Proteomes" id="UP000077469">
    <property type="component" value="Chromosome"/>
</dbReference>
<name>A0A0X1KPM7_9THEM</name>
<keyword evidence="4" id="KW-1003">Cell membrane</keyword>
<dbReference type="SUPFAM" id="SSF55781">
    <property type="entry name" value="GAF domain-like"/>
    <property type="match status" value="1"/>
</dbReference>
<dbReference type="FunFam" id="3.30.565.10:FF:000006">
    <property type="entry name" value="Sensor histidine kinase WalK"/>
    <property type="match status" value="1"/>
</dbReference>
<evidence type="ECO:0000256" key="5">
    <source>
        <dbReference type="ARBA" id="ARBA00022553"/>
    </source>
</evidence>
<evidence type="ECO:0000256" key="10">
    <source>
        <dbReference type="ARBA" id="ARBA00023012"/>
    </source>
</evidence>
<sequence>MLNQISSHRLYSLLSSFIREIMNATEPDLLLDALMKIFQRFVDCESIVVLDNDLNVKKIKGDTAEIDEDLKKMIQWVMNNHSPMSLPKGDAMIHIFPLVKAGKTLGVLLAWSNEEIVVETSELLRTFAFLSAVVLENLELYSSLQRQHMALEATKNYMQRILDSFPQHIAVFDQDSRIVFANKGYSLSSFGEDIASKVTQLVQKTFLTGSRQTLEVEEGANFYSIVAEPIEYEGQPQVLLVITDVTNTKEVERLKAIDQLKTEFVANISHELKTPLAAIKAYAETILMSIEMLDQQTLNEFVQIIYKESQHLESILEGLLDFSKLEQRMMTLEKTTFDLTGLVRETMRSIEELARSKQVRLELLTKEPVLIRADQKRIKQVITNLVNNGIKYSKEDSQEKYVRVRIERKGDKVLIEISDNGLGIPKEYHEKVFERFFRVGTVMDHRVEGTGLGLTIAKQIVELHGGRIWLESEPNVGTTVFVELPVGDER</sequence>
<dbReference type="STRING" id="1123384.AJ81_01925"/>